<dbReference type="CDD" id="cd12148">
    <property type="entry name" value="fungal_TF_MHR"/>
    <property type="match status" value="1"/>
</dbReference>
<protein>
    <recommendedName>
        <fullName evidence="4">Zn(2)-C6 fungal-type domain-containing protein</fullName>
    </recommendedName>
</protein>
<dbReference type="PANTHER" id="PTHR31668">
    <property type="entry name" value="GLUCOSE TRANSPORT TRANSCRIPTION REGULATOR RGT1-RELATED-RELATED"/>
    <property type="match status" value="1"/>
</dbReference>
<evidence type="ECO:0000256" key="2">
    <source>
        <dbReference type="ARBA" id="ARBA00023242"/>
    </source>
</evidence>
<dbReference type="GO" id="GO:0008270">
    <property type="term" value="F:zinc ion binding"/>
    <property type="evidence" value="ECO:0007669"/>
    <property type="project" value="InterPro"/>
</dbReference>
<keyword evidence="1" id="KW-0479">Metal-binding</keyword>
<gene>
    <name evidence="5" type="ORF">HYFRA_00006741</name>
</gene>
<dbReference type="GO" id="GO:0000981">
    <property type="term" value="F:DNA-binding transcription factor activity, RNA polymerase II-specific"/>
    <property type="evidence" value="ECO:0007669"/>
    <property type="project" value="InterPro"/>
</dbReference>
<proteinExistence type="predicted"/>
<dbReference type="OrthoDB" id="408631at2759"/>
<dbReference type="GO" id="GO:0006351">
    <property type="term" value="P:DNA-templated transcription"/>
    <property type="evidence" value="ECO:0007669"/>
    <property type="project" value="InterPro"/>
</dbReference>
<dbReference type="EMBL" id="CAJVRL010000052">
    <property type="protein sequence ID" value="CAG8953848.1"/>
    <property type="molecule type" value="Genomic_DNA"/>
</dbReference>
<dbReference type="GO" id="GO:0003677">
    <property type="term" value="F:DNA binding"/>
    <property type="evidence" value="ECO:0007669"/>
    <property type="project" value="InterPro"/>
</dbReference>
<dbReference type="SMART" id="SM00066">
    <property type="entry name" value="GAL4"/>
    <property type="match status" value="1"/>
</dbReference>
<feature type="compositionally biased region" description="Basic residues" evidence="3">
    <location>
        <begin position="8"/>
        <end position="19"/>
    </location>
</feature>
<dbReference type="InterPro" id="IPR036864">
    <property type="entry name" value="Zn2-C6_fun-type_DNA-bd_sf"/>
</dbReference>
<organism evidence="5 6">
    <name type="scientific">Hymenoscyphus fraxineus</name>
    <dbReference type="NCBI Taxonomy" id="746836"/>
    <lineage>
        <taxon>Eukaryota</taxon>
        <taxon>Fungi</taxon>
        <taxon>Dikarya</taxon>
        <taxon>Ascomycota</taxon>
        <taxon>Pezizomycotina</taxon>
        <taxon>Leotiomycetes</taxon>
        <taxon>Helotiales</taxon>
        <taxon>Helotiaceae</taxon>
        <taxon>Hymenoscyphus</taxon>
    </lineage>
</organism>
<dbReference type="SMART" id="SM00906">
    <property type="entry name" value="Fungal_trans"/>
    <property type="match status" value="1"/>
</dbReference>
<accession>A0A9N9KWE0</accession>
<reference evidence="5" key="1">
    <citation type="submission" date="2021-07" db="EMBL/GenBank/DDBJ databases">
        <authorList>
            <person name="Durling M."/>
        </authorList>
    </citation>
    <scope>NUCLEOTIDE SEQUENCE</scope>
</reference>
<dbReference type="PROSITE" id="PS50048">
    <property type="entry name" value="ZN2_CY6_FUNGAL_2"/>
    <property type="match status" value="1"/>
</dbReference>
<feature type="domain" description="Zn(2)-C6 fungal-type" evidence="4">
    <location>
        <begin position="62"/>
        <end position="93"/>
    </location>
</feature>
<dbReference type="PROSITE" id="PS00463">
    <property type="entry name" value="ZN2_CY6_FUNGAL_1"/>
    <property type="match status" value="1"/>
</dbReference>
<evidence type="ECO:0000313" key="6">
    <source>
        <dbReference type="Proteomes" id="UP000696280"/>
    </source>
</evidence>
<dbReference type="GO" id="GO:0001080">
    <property type="term" value="P:nitrogen catabolite activation of transcription from RNA polymerase II promoter"/>
    <property type="evidence" value="ECO:0007669"/>
    <property type="project" value="TreeGrafter"/>
</dbReference>
<evidence type="ECO:0000256" key="3">
    <source>
        <dbReference type="SAM" id="MobiDB-lite"/>
    </source>
</evidence>
<dbReference type="Pfam" id="PF04082">
    <property type="entry name" value="Fungal_trans"/>
    <property type="match status" value="1"/>
</dbReference>
<feature type="region of interest" description="Disordered" evidence="3">
    <location>
        <begin position="95"/>
        <end position="120"/>
    </location>
</feature>
<evidence type="ECO:0000313" key="5">
    <source>
        <dbReference type="EMBL" id="CAG8953848.1"/>
    </source>
</evidence>
<dbReference type="PANTHER" id="PTHR31668:SF4">
    <property type="entry name" value="TRANSCRIPTIONAL ACTIVATOR PROTEIN DAL81"/>
    <property type="match status" value="1"/>
</dbReference>
<keyword evidence="6" id="KW-1185">Reference proteome</keyword>
<dbReference type="Gene3D" id="4.10.240.10">
    <property type="entry name" value="Zn(2)-C6 fungal-type DNA-binding domain"/>
    <property type="match status" value="1"/>
</dbReference>
<feature type="region of interest" description="Disordered" evidence="3">
    <location>
        <begin position="1"/>
        <end position="24"/>
    </location>
</feature>
<feature type="compositionally biased region" description="Polar residues" evidence="3">
    <location>
        <begin position="107"/>
        <end position="120"/>
    </location>
</feature>
<name>A0A9N9KWE0_9HELO</name>
<comment type="caution">
    <text evidence="5">The sequence shown here is derived from an EMBL/GenBank/DDBJ whole genome shotgun (WGS) entry which is preliminary data.</text>
</comment>
<dbReference type="InterPro" id="IPR001138">
    <property type="entry name" value="Zn2Cys6_DnaBD"/>
</dbReference>
<dbReference type="Proteomes" id="UP000696280">
    <property type="component" value="Unassembled WGS sequence"/>
</dbReference>
<dbReference type="AlphaFoldDB" id="A0A9N9KWE0"/>
<dbReference type="SUPFAM" id="SSF57701">
    <property type="entry name" value="Zn2/Cys6 DNA-binding domain"/>
    <property type="match status" value="1"/>
</dbReference>
<sequence>MDSQTYQHHAHAHPQHPHQHSYALPSLSPTDIFNGLELATPTTTTTSVQPGPRLYKSRKYRPCDFCRARQVACKINISPPCQLCSSHGRECTFVERPKKKRRPNAPNGESSGSATTGQAPLQNFDVGAAQLSPSFLTQYNHENSFNALNGENGLEQQSSPTQLQQLQDGSPIYNMDPSLYMMPGGVRVRPLDSQLTRSARFIGETGESNPYLLRHYHYDENDECTISKITYRRIKSSSSQNGMQDEKGEPPVVFMLADDSLAQKGEPRVEDDTLAKIRTDVKKMFSEQEALRLVGLFNRFVYPYFPIICKSELCPNGVLAPSVLQDLPLSLLSAIYATALPFMLYDDLLATTIVHNPPPAHTLFRIAWISVTQELHTPRLATLQACLLLLQRAPTNRFTTDTPWKTSLVGWTVSLAQTLGLSRECSDWSSLPSWEITLRRRLWFGVFIMDKWASLGAGMPSHIRVDDVDVLPLTDNDLEGPSIDPNQNAIPGFLEPEADTTHFKLLSELTTILSDIMDSYFSLRATQRTSKDFPLSLQLARSLRERLKNWNDSLPPNLAIRQPERSDSLGSARLSGNPSLSLAFIVTQMTLFRALLRPLENLSTEEVSGGGEAVRAVRQGAKQCAKDVVEFVEHLGRGALDAFWHSWSRANFAIASSFLMQLHIVFEHDAEFAEVKDLVARWRWAMRIGSGNTGNGLMSLGLLRLDGMMRAENGSVSGSVNANGSVSVNGGAGPGPGPGSTCS</sequence>
<dbReference type="InterPro" id="IPR050797">
    <property type="entry name" value="Carb_Metab_Trans_Reg"/>
</dbReference>
<dbReference type="InterPro" id="IPR007219">
    <property type="entry name" value="XnlR_reg_dom"/>
</dbReference>
<dbReference type="GO" id="GO:0005634">
    <property type="term" value="C:nucleus"/>
    <property type="evidence" value="ECO:0007669"/>
    <property type="project" value="TreeGrafter"/>
</dbReference>
<evidence type="ECO:0000256" key="1">
    <source>
        <dbReference type="ARBA" id="ARBA00022723"/>
    </source>
</evidence>
<evidence type="ECO:0000259" key="4">
    <source>
        <dbReference type="PROSITE" id="PS50048"/>
    </source>
</evidence>
<keyword evidence="2" id="KW-0539">Nucleus</keyword>
<dbReference type="CDD" id="cd00067">
    <property type="entry name" value="GAL4"/>
    <property type="match status" value="1"/>
</dbReference>